<evidence type="ECO:0000313" key="3">
    <source>
        <dbReference type="EMBL" id="JAQ11809.1"/>
    </source>
</evidence>
<proteinExistence type="predicted"/>
<evidence type="ECO:0000256" key="2">
    <source>
        <dbReference type="SAM" id="MobiDB-lite"/>
    </source>
</evidence>
<gene>
    <name evidence="3" type="ORF">g.75696</name>
</gene>
<name>A0A146LXB1_LYGHE</name>
<organism evidence="3">
    <name type="scientific">Lygus hesperus</name>
    <name type="common">Western plant bug</name>
    <dbReference type="NCBI Taxonomy" id="30085"/>
    <lineage>
        <taxon>Eukaryota</taxon>
        <taxon>Metazoa</taxon>
        <taxon>Ecdysozoa</taxon>
        <taxon>Arthropoda</taxon>
        <taxon>Hexapoda</taxon>
        <taxon>Insecta</taxon>
        <taxon>Pterygota</taxon>
        <taxon>Neoptera</taxon>
        <taxon>Paraneoptera</taxon>
        <taxon>Hemiptera</taxon>
        <taxon>Heteroptera</taxon>
        <taxon>Panheteroptera</taxon>
        <taxon>Cimicomorpha</taxon>
        <taxon>Miridae</taxon>
        <taxon>Mirini</taxon>
        <taxon>Lygus</taxon>
    </lineage>
</organism>
<feature type="region of interest" description="Disordered" evidence="2">
    <location>
        <begin position="1"/>
        <end position="47"/>
    </location>
</feature>
<feature type="coiled-coil region" evidence="1">
    <location>
        <begin position="77"/>
        <end position="111"/>
    </location>
</feature>
<reference evidence="3" key="1">
    <citation type="journal article" date="2016" name="Gigascience">
        <title>De novo construction of an expanded transcriptome assembly for the western tarnished plant bug, Lygus hesperus.</title>
        <authorList>
            <person name="Tassone E.E."/>
            <person name="Geib S.M."/>
            <person name="Hall B."/>
            <person name="Fabrick J.A."/>
            <person name="Brent C.S."/>
            <person name="Hull J.J."/>
        </authorList>
    </citation>
    <scope>NUCLEOTIDE SEQUENCE</scope>
</reference>
<protein>
    <submittedName>
        <fullName evidence="3">Uncharacterized protein</fullName>
    </submittedName>
</protein>
<accession>A0A146LXB1</accession>
<sequence>MSQKSLPEFFTPRSENTPKRRRSKSSPSSDEKKRPKKQILSGSMGSTGKVGELSVDELKALFSNLIDSKGLATKQDLASTNAEIASLKKENSELRKKVDNLHDRLNVYDRTMRKNNLIFGGIEHRSGDFSVVVTDFIREVLQIEEGVQIGRAFPLGKQGLNRRPILAEFVRGEDVNRIMAKVACLKGTSFFVHRDYSQEDRIIRSKLAFIKKEIVKHKKDAVTSFRRGALVVNDIPLVWVVDKGLQTANGEDGVRVMMEKLSLDLSDIVERLRLDGDARDRSMQRQSE</sequence>
<dbReference type="AlphaFoldDB" id="A0A146LXB1"/>
<evidence type="ECO:0000256" key="1">
    <source>
        <dbReference type="SAM" id="Coils"/>
    </source>
</evidence>
<dbReference type="EMBL" id="GDHC01006820">
    <property type="protein sequence ID" value="JAQ11809.1"/>
    <property type="molecule type" value="Transcribed_RNA"/>
</dbReference>
<keyword evidence="1" id="KW-0175">Coiled coil</keyword>